<dbReference type="AlphaFoldDB" id="A0A484U2D5"/>
<gene>
    <name evidence="1" type="ORF">RAN3_2541</name>
</gene>
<protein>
    <submittedName>
        <fullName evidence="1">Uncharacterized protein</fullName>
    </submittedName>
</protein>
<reference evidence="1" key="1">
    <citation type="submission" date="2019-03" db="EMBL/GenBank/DDBJ databases">
        <authorList>
            <person name="Danneels B."/>
        </authorList>
    </citation>
    <scope>NUCLEOTIDE SEQUENCE</scope>
</reference>
<dbReference type="EMBL" id="CAADIO010000004">
    <property type="protein sequence ID" value="VFR81222.1"/>
    <property type="molecule type" value="Genomic_DNA"/>
</dbReference>
<accession>A0A484U2D5</accession>
<organism evidence="1">
    <name type="scientific">plant metagenome</name>
    <dbReference type="NCBI Taxonomy" id="1297885"/>
    <lineage>
        <taxon>unclassified sequences</taxon>
        <taxon>metagenomes</taxon>
        <taxon>organismal metagenomes</taxon>
    </lineage>
</organism>
<evidence type="ECO:0000313" key="1">
    <source>
        <dbReference type="EMBL" id="VFR81222.1"/>
    </source>
</evidence>
<name>A0A484U2D5_9ZZZZ</name>
<sequence>MLDLAEELGVSVLSIGRLQDLPTLLDNAAYRRRAVLELGVSFKTTALEHVGSIETVIINTDITAQLPPE</sequence>
<proteinExistence type="predicted"/>